<protein>
    <recommendedName>
        <fullName evidence="3">Bacteriophage lambda head decoration protein D</fullName>
    </recommendedName>
</protein>
<proteinExistence type="predicted"/>
<reference evidence="1 2" key="1">
    <citation type="submission" date="2020-08" db="EMBL/GenBank/DDBJ databases">
        <title>Novel species isolated from subtropical streams in China.</title>
        <authorList>
            <person name="Lu H."/>
        </authorList>
    </citation>
    <scope>NUCLEOTIDE SEQUENCE [LARGE SCALE GENOMIC DNA]</scope>
    <source>
        <strain evidence="1 2">CY18W</strain>
    </source>
</reference>
<evidence type="ECO:0008006" key="3">
    <source>
        <dbReference type="Google" id="ProtNLM"/>
    </source>
</evidence>
<evidence type="ECO:0000313" key="1">
    <source>
        <dbReference type="EMBL" id="MBC3919160.1"/>
    </source>
</evidence>
<keyword evidence="2" id="KW-1185">Reference proteome</keyword>
<sequence length="175" mass="17494">MTNPYYAQTGAPVAQSRGASTSIRSEFGLVATGFDNVLAALTTKGSIAGQTWAGTHDYSGTTLKVQTRPAADNSTNAASTAYVDAATAVLAVAQALLASLNSPALTGIPTAPTAAPGTNTNQIATMAALAVQAMNAALPAQSAATTGQVPVSDGASATWGDLSNVGADIYLYNHY</sequence>
<accession>A0ABR6ZTH2</accession>
<comment type="caution">
    <text evidence="1">The sequence shown here is derived from an EMBL/GenBank/DDBJ whole genome shotgun (WGS) entry which is preliminary data.</text>
</comment>
<gene>
    <name evidence="1" type="ORF">H8L32_16835</name>
</gene>
<name>A0ABR6ZTH2_9BURK</name>
<dbReference type="Proteomes" id="UP000650424">
    <property type="component" value="Unassembled WGS sequence"/>
</dbReference>
<organism evidence="1 2">
    <name type="scientific">Undibacterium hunanense</name>
    <dbReference type="NCBI Taxonomy" id="2762292"/>
    <lineage>
        <taxon>Bacteria</taxon>
        <taxon>Pseudomonadati</taxon>
        <taxon>Pseudomonadota</taxon>
        <taxon>Betaproteobacteria</taxon>
        <taxon>Burkholderiales</taxon>
        <taxon>Oxalobacteraceae</taxon>
        <taxon>Undibacterium</taxon>
    </lineage>
</organism>
<dbReference type="RefSeq" id="WP_186948483.1">
    <property type="nucleotide sequence ID" value="NZ_JACOGF010000008.1"/>
</dbReference>
<dbReference type="EMBL" id="JACOGF010000008">
    <property type="protein sequence ID" value="MBC3919160.1"/>
    <property type="molecule type" value="Genomic_DNA"/>
</dbReference>
<evidence type="ECO:0000313" key="2">
    <source>
        <dbReference type="Proteomes" id="UP000650424"/>
    </source>
</evidence>